<name>A0A5S6QDB7_TRIMR</name>
<dbReference type="Pfam" id="PF07727">
    <property type="entry name" value="RVT_2"/>
    <property type="match status" value="1"/>
</dbReference>
<organism evidence="2 3">
    <name type="scientific">Trichuris muris</name>
    <name type="common">Mouse whipworm</name>
    <dbReference type="NCBI Taxonomy" id="70415"/>
    <lineage>
        <taxon>Eukaryota</taxon>
        <taxon>Metazoa</taxon>
        <taxon>Ecdysozoa</taxon>
        <taxon>Nematoda</taxon>
        <taxon>Enoplea</taxon>
        <taxon>Dorylaimia</taxon>
        <taxon>Trichinellida</taxon>
        <taxon>Trichuridae</taxon>
        <taxon>Trichuris</taxon>
    </lineage>
</organism>
<dbReference type="AlphaFoldDB" id="A0A5S6QDB7"/>
<evidence type="ECO:0000313" key="2">
    <source>
        <dbReference type="Proteomes" id="UP000046395"/>
    </source>
</evidence>
<accession>A0A5S6QDB7</accession>
<dbReference type="InterPro" id="IPR013103">
    <property type="entry name" value="RVT_2"/>
</dbReference>
<sequence length="107" mass="12254">MMLILDSAEVHVKYSPGFEVQGQEDKVLWLHKSFYGLKQSARQWSKKAIETLAKLHFKQGKADQCLSGKMERDGNRTYVLLYADDMPVVGSTEKIAKQVDAQLEKFF</sequence>
<keyword evidence="2" id="KW-1185">Reference proteome</keyword>
<evidence type="ECO:0000259" key="1">
    <source>
        <dbReference type="Pfam" id="PF07727"/>
    </source>
</evidence>
<dbReference type="Proteomes" id="UP000046395">
    <property type="component" value="Unassembled WGS sequence"/>
</dbReference>
<protein>
    <submittedName>
        <fullName evidence="3">Reverse transcriptase Ty1/copia-type domain-containing protein</fullName>
    </submittedName>
</protein>
<feature type="domain" description="Reverse transcriptase Ty1/copia-type" evidence="1">
    <location>
        <begin position="8"/>
        <end position="107"/>
    </location>
</feature>
<dbReference type="WBParaSite" id="TMUE_1000005361.1">
    <property type="protein sequence ID" value="TMUE_1000005361.1"/>
    <property type="gene ID" value="WBGene00299268"/>
</dbReference>
<evidence type="ECO:0000313" key="3">
    <source>
        <dbReference type="WBParaSite" id="TMUE_1000005361.1"/>
    </source>
</evidence>
<proteinExistence type="predicted"/>
<reference evidence="3" key="1">
    <citation type="submission" date="2019-12" db="UniProtKB">
        <authorList>
            <consortium name="WormBaseParasite"/>
        </authorList>
    </citation>
    <scope>IDENTIFICATION</scope>
</reference>
<dbReference type="STRING" id="70415.A0A5S6QDB7"/>